<dbReference type="InterPro" id="IPR058407">
    <property type="entry name" value="DUF8094"/>
</dbReference>
<feature type="transmembrane region" description="Helical" evidence="2">
    <location>
        <begin position="179"/>
        <end position="200"/>
    </location>
</feature>
<dbReference type="EMBL" id="JBHUEA010000013">
    <property type="protein sequence ID" value="MFD1721802.1"/>
    <property type="molecule type" value="Genomic_DNA"/>
</dbReference>
<protein>
    <recommendedName>
        <fullName evidence="3">DUF8094 domain-containing protein</fullName>
    </recommendedName>
</protein>
<proteinExistence type="predicted"/>
<keyword evidence="2" id="KW-1133">Transmembrane helix</keyword>
<dbReference type="Proteomes" id="UP001597347">
    <property type="component" value="Unassembled WGS sequence"/>
</dbReference>
<keyword evidence="5" id="KW-1185">Reference proteome</keyword>
<gene>
    <name evidence="4" type="ORF">ACFSBI_09590</name>
</gene>
<dbReference type="Pfam" id="PF26366">
    <property type="entry name" value="DUF8094"/>
    <property type="match status" value="1"/>
</dbReference>
<accession>A0ABW4LEV7</accession>
<feature type="transmembrane region" description="Helical" evidence="2">
    <location>
        <begin position="247"/>
        <end position="269"/>
    </location>
</feature>
<evidence type="ECO:0000313" key="5">
    <source>
        <dbReference type="Proteomes" id="UP001597347"/>
    </source>
</evidence>
<dbReference type="RefSeq" id="WP_377934361.1">
    <property type="nucleotide sequence ID" value="NZ_JBHUEA010000013.1"/>
</dbReference>
<sequence length="581" mass="60403">MRFAIALVALLAAAVMIVAGVAQRTFLKPPTTISMSASAPADVDYVVIPSSVLRAHPGQQRLRLEGDGPVFAAYGRTADVTAWLSGERYARLGVDAEAKAATSQVAVAPSVAGLTGGGEPDPAGSDLWLDERSGDRALDWPVDLPKGMSMIVASDGAHPAPSTIRLTWPVPPTTPVSGVLLAGGGALAVLGLVLYVWALAHVRRSRGPPRKPPSKRNRRPQPPRFKPTAPVTSGPSRGRRSTAGRSAVHAAAPMLGAALVAGIVASAAGTAPAASAAPREPVATVGEQQAQRIVLHAAETAAKADGRHSVKLAERRFAGPALELRTAAYAIRKKDKKYALPPALPGAGAQLKLILPEATAGWPRSLFAVVEDPSEKDKAPLALTMMQDDPRAAYKVHYAMELPSETVLPVLPSALTGAKRLNPQNTVLRVAPADLATDYGRVLRKSDAKEAALFDTSGDALVKNVGEAAKKKIAKKLGGTASISFADKTVDPEQVVALTTANAVALVSVNLEEKWTVKPKRSGVTVRPSGGTKILAGTSSTGKGIQSVYGYQLLFQVPSAGSTEPIKLLGYAQGLVSAKEL</sequence>
<comment type="caution">
    <text evidence="4">The sequence shown here is derived from an EMBL/GenBank/DDBJ whole genome shotgun (WGS) entry which is preliminary data.</text>
</comment>
<name>A0ABW4LEV7_9MICO</name>
<evidence type="ECO:0000259" key="3">
    <source>
        <dbReference type="Pfam" id="PF26366"/>
    </source>
</evidence>
<feature type="region of interest" description="Disordered" evidence="1">
    <location>
        <begin position="204"/>
        <end position="247"/>
    </location>
</feature>
<reference evidence="5" key="1">
    <citation type="journal article" date="2019" name="Int. J. Syst. Evol. Microbiol.">
        <title>The Global Catalogue of Microorganisms (GCM) 10K type strain sequencing project: providing services to taxonomists for standard genome sequencing and annotation.</title>
        <authorList>
            <consortium name="The Broad Institute Genomics Platform"/>
            <consortium name="The Broad Institute Genome Sequencing Center for Infectious Disease"/>
            <person name="Wu L."/>
            <person name="Ma J."/>
        </authorList>
    </citation>
    <scope>NUCLEOTIDE SEQUENCE [LARGE SCALE GENOMIC DNA]</scope>
    <source>
        <strain evidence="5">CGMCC 1.12471</strain>
    </source>
</reference>
<evidence type="ECO:0000313" key="4">
    <source>
        <dbReference type="EMBL" id="MFD1721802.1"/>
    </source>
</evidence>
<keyword evidence="2" id="KW-0472">Membrane</keyword>
<feature type="domain" description="DUF8094" evidence="3">
    <location>
        <begin position="283"/>
        <end position="579"/>
    </location>
</feature>
<evidence type="ECO:0000256" key="2">
    <source>
        <dbReference type="SAM" id="Phobius"/>
    </source>
</evidence>
<evidence type="ECO:0000256" key="1">
    <source>
        <dbReference type="SAM" id="MobiDB-lite"/>
    </source>
</evidence>
<feature type="compositionally biased region" description="Basic residues" evidence="1">
    <location>
        <begin position="204"/>
        <end position="221"/>
    </location>
</feature>
<organism evidence="4 5">
    <name type="scientific">Amnibacterium endophyticum</name>
    <dbReference type="NCBI Taxonomy" id="2109337"/>
    <lineage>
        <taxon>Bacteria</taxon>
        <taxon>Bacillati</taxon>
        <taxon>Actinomycetota</taxon>
        <taxon>Actinomycetes</taxon>
        <taxon>Micrococcales</taxon>
        <taxon>Microbacteriaceae</taxon>
        <taxon>Amnibacterium</taxon>
    </lineage>
</organism>
<keyword evidence="2" id="KW-0812">Transmembrane</keyword>